<dbReference type="EMBL" id="DF933829">
    <property type="protein sequence ID" value="GAM38686.1"/>
    <property type="molecule type" value="Genomic_DNA"/>
</dbReference>
<comment type="caution">
    <text evidence="4">The sequence shown here is derived from an EMBL/GenBank/DDBJ whole genome shotgun (WGS) entry which is preliminary data.</text>
</comment>
<dbReference type="Pfam" id="PF12796">
    <property type="entry name" value="Ank_2"/>
    <property type="match status" value="4"/>
</dbReference>
<dbReference type="PRINTS" id="PR01415">
    <property type="entry name" value="ANKYRIN"/>
</dbReference>
<sequence length="637" mass="70342">MDKSMAAPPLRTRDHHSIALAATEGDIAKTLSHLSTCVDNENLTLSLKDTALRHAAENGHLELVKVLLKAGARIATADEEYRENPRAYNTGRYVSPPTPCPPTAVHLAARNGHDDIVQVLLKHQQRLAIWPWFYRKGYWVTALHDAAAYGQLSTVKLMLDRGLKVDLKSRCGQCISAGYTGKRVCGICKSRTAIWAAVENGRGEMVELLIRRGAKPPKKREANTNDMTALHIAARRGDEEIVRQLLHRGWDPNYSGPYGNTTPLIEAATHHHEQVFNILLESGARVGRWEGQHINHMISSNPKALDLILPHLPVEYHDMRSTNYRGSPFETAASYGSAAVLDSLLGYAVKHGIISKVPYNGVFFLGCDRKDDEEMVNVLIKHCPWNDATRESEICTFIWIKAEHGHINAVLALVEWHYEISQDPCLLATGLMAAIWKGHTQTVEGLIKNGADVNAELAKVIPWVRLETASLIPLHVAARHGRAEICKILLNSGAGLSARDGVGNTALHEAAASGSLETVRLLVENGADVHAISKNGSTPLHSAATNHNAADATEYLTKHGADINARDSESKTPAHVAALCKFKYFHSPHTYWKLEELGADLALVDGNGRVPAQYKEEMDEQRAREKFEHENPWCFRN</sequence>
<feature type="repeat" description="ANK" evidence="3">
    <location>
        <begin position="138"/>
        <end position="170"/>
    </location>
</feature>
<dbReference type="SMART" id="SM00248">
    <property type="entry name" value="ANK"/>
    <property type="match status" value="10"/>
</dbReference>
<dbReference type="Proteomes" id="UP000053095">
    <property type="component" value="Unassembled WGS sequence"/>
</dbReference>
<evidence type="ECO:0000313" key="5">
    <source>
        <dbReference type="Proteomes" id="UP000053095"/>
    </source>
</evidence>
<dbReference type="Gene3D" id="1.25.40.20">
    <property type="entry name" value="Ankyrin repeat-containing domain"/>
    <property type="match status" value="3"/>
</dbReference>
<dbReference type="PROSITE" id="PS50088">
    <property type="entry name" value="ANK_REPEAT"/>
    <property type="match status" value="6"/>
</dbReference>
<feature type="repeat" description="ANK" evidence="3">
    <location>
        <begin position="225"/>
        <end position="257"/>
    </location>
</feature>
<protein>
    <submittedName>
        <fullName evidence="4">Ankyrin repeat domain protein</fullName>
    </submittedName>
</protein>
<name>A0A6V8HC81_TALPI</name>
<accession>A0A6V8HC81</accession>
<dbReference type="Pfam" id="PF00023">
    <property type="entry name" value="Ank"/>
    <property type="match status" value="2"/>
</dbReference>
<evidence type="ECO:0000256" key="1">
    <source>
        <dbReference type="ARBA" id="ARBA00022737"/>
    </source>
</evidence>
<dbReference type="InterPro" id="IPR036770">
    <property type="entry name" value="Ankyrin_rpt-contain_sf"/>
</dbReference>
<proteinExistence type="predicted"/>
<evidence type="ECO:0000256" key="2">
    <source>
        <dbReference type="ARBA" id="ARBA00023043"/>
    </source>
</evidence>
<dbReference type="PROSITE" id="PS50297">
    <property type="entry name" value="ANK_REP_REGION"/>
    <property type="match status" value="6"/>
</dbReference>
<evidence type="ECO:0000313" key="4">
    <source>
        <dbReference type="EMBL" id="GAM38686.1"/>
    </source>
</evidence>
<keyword evidence="1" id="KW-0677">Repeat</keyword>
<evidence type="ECO:0000256" key="3">
    <source>
        <dbReference type="PROSITE-ProRule" id="PRU00023"/>
    </source>
</evidence>
<reference evidence="5" key="1">
    <citation type="journal article" date="2015" name="Genome Announc.">
        <title>Draft genome sequence of Talaromyces cellulolyticus strain Y-94, a source of lignocellulosic biomass-degrading enzymes.</title>
        <authorList>
            <person name="Fujii T."/>
            <person name="Koike H."/>
            <person name="Sawayama S."/>
            <person name="Yano S."/>
            <person name="Inoue H."/>
        </authorList>
    </citation>
    <scope>NUCLEOTIDE SEQUENCE [LARGE SCALE GENOMIC DNA]</scope>
    <source>
        <strain evidence="5">Y-94</strain>
    </source>
</reference>
<dbReference type="PANTHER" id="PTHR24198:SF165">
    <property type="entry name" value="ANKYRIN REPEAT-CONTAINING PROTEIN-RELATED"/>
    <property type="match status" value="1"/>
</dbReference>
<feature type="repeat" description="ANK" evidence="3">
    <location>
        <begin position="502"/>
        <end position="534"/>
    </location>
</feature>
<keyword evidence="2 3" id="KW-0040">ANK repeat</keyword>
<feature type="repeat" description="ANK" evidence="3">
    <location>
        <begin position="47"/>
        <end position="79"/>
    </location>
</feature>
<feature type="repeat" description="ANK" evidence="3">
    <location>
        <begin position="535"/>
        <end position="568"/>
    </location>
</feature>
<dbReference type="InterPro" id="IPR002110">
    <property type="entry name" value="Ankyrin_rpt"/>
</dbReference>
<dbReference type="AlphaFoldDB" id="A0A6V8HC81"/>
<keyword evidence="5" id="KW-1185">Reference proteome</keyword>
<gene>
    <name evidence="4" type="ORF">TCE0_033f09611</name>
</gene>
<organism evidence="4 5">
    <name type="scientific">Talaromyces pinophilus</name>
    <name type="common">Penicillium pinophilum</name>
    <dbReference type="NCBI Taxonomy" id="128442"/>
    <lineage>
        <taxon>Eukaryota</taxon>
        <taxon>Fungi</taxon>
        <taxon>Dikarya</taxon>
        <taxon>Ascomycota</taxon>
        <taxon>Pezizomycotina</taxon>
        <taxon>Eurotiomycetes</taxon>
        <taxon>Eurotiomycetidae</taxon>
        <taxon>Eurotiales</taxon>
        <taxon>Trichocomaceae</taxon>
        <taxon>Talaromyces</taxon>
        <taxon>Talaromyces sect. Talaromyces</taxon>
    </lineage>
</organism>
<feature type="repeat" description="ANK" evidence="3">
    <location>
        <begin position="469"/>
        <end position="501"/>
    </location>
</feature>
<dbReference type="PANTHER" id="PTHR24198">
    <property type="entry name" value="ANKYRIN REPEAT AND PROTEIN KINASE DOMAIN-CONTAINING PROTEIN"/>
    <property type="match status" value="1"/>
</dbReference>
<dbReference type="SUPFAM" id="SSF48403">
    <property type="entry name" value="Ankyrin repeat"/>
    <property type="match status" value="2"/>
</dbReference>